<feature type="transmembrane region" description="Helical" evidence="1">
    <location>
        <begin position="118"/>
        <end position="137"/>
    </location>
</feature>
<dbReference type="EMBL" id="KV448520">
    <property type="protein sequence ID" value="OAX35218.1"/>
    <property type="molecule type" value="Genomic_DNA"/>
</dbReference>
<feature type="transmembrane region" description="Helical" evidence="1">
    <location>
        <begin position="149"/>
        <end position="171"/>
    </location>
</feature>
<feature type="transmembrane region" description="Helical" evidence="1">
    <location>
        <begin position="88"/>
        <end position="106"/>
    </location>
</feature>
<feature type="transmembrane region" description="Helical" evidence="1">
    <location>
        <begin position="203"/>
        <end position="224"/>
    </location>
</feature>
<sequence length="340" mass="38597">MVVYLHSMNTVVLCPPSSPPADINSLNMTLISNDPSWWSTLNFYQVYNYYIVASLTVVGYDWALTLGREFELIWQQRWSHMTVLYISVRYVGVPFTVMLVLSTMSVSLTDTVSTITHFMMNWMSFVINAIMGVIMITRLHAMYRRSRKMLVFLSVLFLTIQIVSGVIIAIIQTRLVSVEEYVLSGTHVCNYYFEGDAIFLIELTWILGTAWEILVLCLAVWIAIKHFCELQRASTGWAVRDCFMVLIQTHLFYFASFLAASCLRLIDFSPEITDYSLQRSELFYGVLAISEVVQMFLLGPRLILSIRDCHARLVANSQEGTAVTTMAFQGTHVSTGGDGV</sequence>
<feature type="transmembrane region" description="Helical" evidence="1">
    <location>
        <begin position="245"/>
        <end position="266"/>
    </location>
</feature>
<dbReference type="AlphaFoldDB" id="A0A1B7MRI5"/>
<evidence type="ECO:0000259" key="2">
    <source>
        <dbReference type="Pfam" id="PF20151"/>
    </source>
</evidence>
<accession>A0A1B7MRI5</accession>
<proteinExistence type="predicted"/>
<feature type="transmembrane region" description="Helical" evidence="1">
    <location>
        <begin position="47"/>
        <end position="67"/>
    </location>
</feature>
<keyword evidence="1" id="KW-1133">Transmembrane helix</keyword>
<organism evidence="3 4">
    <name type="scientific">Rhizopogon vinicolor AM-OR11-026</name>
    <dbReference type="NCBI Taxonomy" id="1314800"/>
    <lineage>
        <taxon>Eukaryota</taxon>
        <taxon>Fungi</taxon>
        <taxon>Dikarya</taxon>
        <taxon>Basidiomycota</taxon>
        <taxon>Agaricomycotina</taxon>
        <taxon>Agaricomycetes</taxon>
        <taxon>Agaricomycetidae</taxon>
        <taxon>Boletales</taxon>
        <taxon>Suillineae</taxon>
        <taxon>Rhizopogonaceae</taxon>
        <taxon>Rhizopogon</taxon>
    </lineage>
</organism>
<evidence type="ECO:0000313" key="4">
    <source>
        <dbReference type="Proteomes" id="UP000092154"/>
    </source>
</evidence>
<feature type="domain" description="DUF6533" evidence="2">
    <location>
        <begin position="49"/>
        <end position="93"/>
    </location>
</feature>
<dbReference type="InParanoid" id="A0A1B7MRI5"/>
<keyword evidence="1" id="KW-0812">Transmembrane</keyword>
<dbReference type="Pfam" id="PF20151">
    <property type="entry name" value="DUF6533"/>
    <property type="match status" value="1"/>
</dbReference>
<name>A0A1B7MRI5_9AGAM</name>
<keyword evidence="4" id="KW-1185">Reference proteome</keyword>
<protein>
    <recommendedName>
        <fullName evidence="2">DUF6533 domain-containing protein</fullName>
    </recommendedName>
</protein>
<feature type="transmembrane region" description="Helical" evidence="1">
    <location>
        <begin position="282"/>
        <end position="304"/>
    </location>
</feature>
<dbReference type="InterPro" id="IPR045340">
    <property type="entry name" value="DUF6533"/>
</dbReference>
<evidence type="ECO:0000313" key="3">
    <source>
        <dbReference type="EMBL" id="OAX35218.1"/>
    </source>
</evidence>
<gene>
    <name evidence="3" type="ORF">K503DRAFT_381025</name>
</gene>
<dbReference type="Proteomes" id="UP000092154">
    <property type="component" value="Unassembled WGS sequence"/>
</dbReference>
<keyword evidence="1" id="KW-0472">Membrane</keyword>
<evidence type="ECO:0000256" key="1">
    <source>
        <dbReference type="SAM" id="Phobius"/>
    </source>
</evidence>
<dbReference type="OrthoDB" id="2675435at2759"/>
<reference evidence="3 4" key="1">
    <citation type="submission" date="2016-06" db="EMBL/GenBank/DDBJ databases">
        <title>Comparative genomics of the ectomycorrhizal sister species Rhizopogon vinicolor and Rhizopogon vesiculosus (Basidiomycota: Boletales) reveals a divergence of the mating type B locus.</title>
        <authorList>
            <consortium name="DOE Joint Genome Institute"/>
            <person name="Mujic A.B."/>
            <person name="Kuo A."/>
            <person name="Tritt A."/>
            <person name="Lipzen A."/>
            <person name="Chen C."/>
            <person name="Johnson J."/>
            <person name="Sharma A."/>
            <person name="Barry K."/>
            <person name="Grigoriev I.V."/>
            <person name="Spatafora J.W."/>
        </authorList>
    </citation>
    <scope>NUCLEOTIDE SEQUENCE [LARGE SCALE GENOMIC DNA]</scope>
    <source>
        <strain evidence="3 4">AM-OR11-026</strain>
    </source>
</reference>